<evidence type="ECO:0000256" key="1">
    <source>
        <dbReference type="SAM" id="MobiDB-lite"/>
    </source>
</evidence>
<dbReference type="EMBL" id="VSRR010085109">
    <property type="protein sequence ID" value="MPC90635.1"/>
    <property type="molecule type" value="Genomic_DNA"/>
</dbReference>
<gene>
    <name evidence="2" type="ORF">E2C01_085632</name>
</gene>
<protein>
    <submittedName>
        <fullName evidence="2">Uncharacterized protein</fullName>
    </submittedName>
</protein>
<evidence type="ECO:0000313" key="3">
    <source>
        <dbReference type="Proteomes" id="UP000324222"/>
    </source>
</evidence>
<dbReference type="AlphaFoldDB" id="A0A5B7J7D9"/>
<dbReference type="Proteomes" id="UP000324222">
    <property type="component" value="Unassembled WGS sequence"/>
</dbReference>
<keyword evidence="3" id="KW-1185">Reference proteome</keyword>
<feature type="region of interest" description="Disordered" evidence="1">
    <location>
        <begin position="35"/>
        <end position="69"/>
    </location>
</feature>
<accession>A0A5B7J7D9</accession>
<organism evidence="2 3">
    <name type="scientific">Portunus trituberculatus</name>
    <name type="common">Swimming crab</name>
    <name type="synonym">Neptunus trituberculatus</name>
    <dbReference type="NCBI Taxonomy" id="210409"/>
    <lineage>
        <taxon>Eukaryota</taxon>
        <taxon>Metazoa</taxon>
        <taxon>Ecdysozoa</taxon>
        <taxon>Arthropoda</taxon>
        <taxon>Crustacea</taxon>
        <taxon>Multicrustacea</taxon>
        <taxon>Malacostraca</taxon>
        <taxon>Eumalacostraca</taxon>
        <taxon>Eucarida</taxon>
        <taxon>Decapoda</taxon>
        <taxon>Pleocyemata</taxon>
        <taxon>Brachyura</taxon>
        <taxon>Eubrachyura</taxon>
        <taxon>Portunoidea</taxon>
        <taxon>Portunidae</taxon>
        <taxon>Portuninae</taxon>
        <taxon>Portunus</taxon>
    </lineage>
</organism>
<sequence>MGQTAGVKGMCVEHVRVRGRERGSMAEEHGRDVYGMEAEGNVGQEVGGDGAGGRKVSERQPFVSRKGRR</sequence>
<evidence type="ECO:0000313" key="2">
    <source>
        <dbReference type="EMBL" id="MPC90635.1"/>
    </source>
</evidence>
<reference evidence="2 3" key="1">
    <citation type="submission" date="2019-05" db="EMBL/GenBank/DDBJ databases">
        <title>Another draft genome of Portunus trituberculatus and its Hox gene families provides insights of decapod evolution.</title>
        <authorList>
            <person name="Jeong J.-H."/>
            <person name="Song I."/>
            <person name="Kim S."/>
            <person name="Choi T."/>
            <person name="Kim D."/>
            <person name="Ryu S."/>
            <person name="Kim W."/>
        </authorList>
    </citation>
    <scope>NUCLEOTIDE SEQUENCE [LARGE SCALE GENOMIC DNA]</scope>
    <source>
        <tissue evidence="2">Muscle</tissue>
    </source>
</reference>
<name>A0A5B7J7D9_PORTR</name>
<comment type="caution">
    <text evidence="2">The sequence shown here is derived from an EMBL/GenBank/DDBJ whole genome shotgun (WGS) entry which is preliminary data.</text>
</comment>
<proteinExistence type="predicted"/>